<dbReference type="OrthoDB" id="5296287at2759"/>
<dbReference type="Gene3D" id="1.20.1250.20">
    <property type="entry name" value="MFS general substrate transporter like domains"/>
    <property type="match status" value="1"/>
</dbReference>
<keyword evidence="3 5" id="KW-1133">Transmembrane helix</keyword>
<feature type="transmembrane region" description="Helical" evidence="5">
    <location>
        <begin position="385"/>
        <end position="410"/>
    </location>
</feature>
<dbReference type="AlphaFoldDB" id="A0A815S2A5"/>
<dbReference type="InterPro" id="IPR036259">
    <property type="entry name" value="MFS_trans_sf"/>
</dbReference>
<feature type="transmembrane region" description="Helical" evidence="5">
    <location>
        <begin position="266"/>
        <end position="285"/>
    </location>
</feature>
<dbReference type="InterPro" id="IPR011701">
    <property type="entry name" value="MFS"/>
</dbReference>
<feature type="transmembrane region" description="Helical" evidence="5">
    <location>
        <begin position="202"/>
        <end position="221"/>
    </location>
</feature>
<evidence type="ECO:0000259" key="6">
    <source>
        <dbReference type="PROSITE" id="PS50850"/>
    </source>
</evidence>
<feature type="transmembrane region" description="Helical" evidence="5">
    <location>
        <begin position="227"/>
        <end position="254"/>
    </location>
</feature>
<proteinExistence type="predicted"/>
<dbReference type="PANTHER" id="PTHR24064">
    <property type="entry name" value="SOLUTE CARRIER FAMILY 22 MEMBER"/>
    <property type="match status" value="1"/>
</dbReference>
<reference evidence="7" key="1">
    <citation type="submission" date="2021-02" db="EMBL/GenBank/DDBJ databases">
        <authorList>
            <person name="Nowell W R."/>
        </authorList>
    </citation>
    <scope>NUCLEOTIDE SEQUENCE</scope>
</reference>
<dbReference type="Pfam" id="PF07690">
    <property type="entry name" value="MFS_1"/>
    <property type="match status" value="1"/>
</dbReference>
<name>A0A815S2A5_9BILA</name>
<feature type="domain" description="Major facilitator superfamily (MFS) profile" evidence="6">
    <location>
        <begin position="130"/>
        <end position="556"/>
    </location>
</feature>
<dbReference type="EMBL" id="CAJNOW010006408">
    <property type="protein sequence ID" value="CAF1483940.1"/>
    <property type="molecule type" value="Genomic_DNA"/>
</dbReference>
<feature type="transmembrane region" description="Helical" evidence="5">
    <location>
        <begin position="291"/>
        <end position="309"/>
    </location>
</feature>
<gene>
    <name evidence="7" type="ORF">KQP761_LOCUS13724</name>
</gene>
<feature type="transmembrane region" description="Helical" evidence="5">
    <location>
        <begin position="51"/>
        <end position="77"/>
    </location>
</feature>
<evidence type="ECO:0000256" key="3">
    <source>
        <dbReference type="ARBA" id="ARBA00022989"/>
    </source>
</evidence>
<evidence type="ECO:0000256" key="2">
    <source>
        <dbReference type="ARBA" id="ARBA00022692"/>
    </source>
</evidence>
<dbReference type="Proteomes" id="UP000663834">
    <property type="component" value="Unassembled WGS sequence"/>
</dbReference>
<comment type="caution">
    <text evidence="7">The sequence shown here is derived from an EMBL/GenBank/DDBJ whole genome shotgun (WGS) entry which is preliminary data.</text>
</comment>
<evidence type="ECO:0000256" key="1">
    <source>
        <dbReference type="ARBA" id="ARBA00004141"/>
    </source>
</evidence>
<feature type="transmembrane region" description="Helical" evidence="5">
    <location>
        <begin position="443"/>
        <end position="462"/>
    </location>
</feature>
<keyword evidence="4 5" id="KW-0472">Membrane</keyword>
<dbReference type="GO" id="GO:0016020">
    <property type="term" value="C:membrane"/>
    <property type="evidence" value="ECO:0007669"/>
    <property type="project" value="UniProtKB-SubCell"/>
</dbReference>
<keyword evidence="2 5" id="KW-0812">Transmembrane</keyword>
<comment type="subcellular location">
    <subcellularLocation>
        <location evidence="1">Membrane</location>
        <topology evidence="1">Multi-pass membrane protein</topology>
    </subcellularLocation>
</comment>
<evidence type="ECO:0000313" key="8">
    <source>
        <dbReference type="Proteomes" id="UP000663834"/>
    </source>
</evidence>
<organism evidence="7 8">
    <name type="scientific">Rotaria magnacalcarata</name>
    <dbReference type="NCBI Taxonomy" id="392030"/>
    <lineage>
        <taxon>Eukaryota</taxon>
        <taxon>Metazoa</taxon>
        <taxon>Spiralia</taxon>
        <taxon>Gnathifera</taxon>
        <taxon>Rotifera</taxon>
        <taxon>Eurotatoria</taxon>
        <taxon>Bdelloidea</taxon>
        <taxon>Philodinida</taxon>
        <taxon>Philodinidae</taxon>
        <taxon>Rotaria</taxon>
    </lineage>
</organism>
<evidence type="ECO:0000256" key="5">
    <source>
        <dbReference type="SAM" id="Phobius"/>
    </source>
</evidence>
<dbReference type="GO" id="GO:0022857">
    <property type="term" value="F:transmembrane transporter activity"/>
    <property type="evidence" value="ECO:0007669"/>
    <property type="project" value="InterPro"/>
</dbReference>
<feature type="transmembrane region" description="Helical" evidence="5">
    <location>
        <begin position="416"/>
        <end position="436"/>
    </location>
</feature>
<sequence length="690" mass="77658">MPVSTTPRFSISPYFAAYDPTKPTPIITKTVERLLSDAGIKISKNKFIHSFIVIIFTGSFGIYQIFVFLIIGLLSVVPSMVTFSYDLNVGTPDHRCRLSHDDAYNKSSETYKIFLKHLSQTPTDYDKKCTMFKNESARTLKPCDQGWVFDMNKYGETLSTELSLVCDKFHLRALTQNIYSAGAAGSLLTGLLSDRWGRRKTIYLLVILLVIALKTMQLFLYSSKYKLLVFTICRFVQGFAVTFHQVSLVLLLELTGPNRRVLAANTLAYSFALGQIILAIVARQLKDYKLTYWALNLYVLPFVFIYVLIPESPRWLVQQGRIIEARKVIERIFLINRRPLNDRLELFYARLPNDVIAAREAEQKSPTYFNVLKRLCQSKLMKKRCLLLIFVWTVALSVYLGLSSALPAITNEPHEFFIAGAICEMIGLSVCLALASNVERRRLLIVFFVATALASALVPFTYDNQRNVSFSFALLGKLTASSCQLLIVVYTTETYPTALRSTGVGLSVCIARLVAMIGPQLSATQYSIWFPLPYIVYSLASCLAALAACQLPHIHTPCKLPETVHEVEKQHTPRTPIIPTPIQTFDQRRPSSALIRELGVVKPKSPKPFMLSASIPPSRRYSTIVDLSQHENTPSRLPAIRDENENEDEGENINIVKRPLSVLSRINSLPTRLLSIHRSGASRAVPIQKV</sequence>
<dbReference type="InterPro" id="IPR020846">
    <property type="entry name" value="MFS_dom"/>
</dbReference>
<dbReference type="SUPFAM" id="SSF103473">
    <property type="entry name" value="MFS general substrate transporter"/>
    <property type="match status" value="1"/>
</dbReference>
<accession>A0A815S2A5</accession>
<dbReference type="PROSITE" id="PS50850">
    <property type="entry name" value="MFS"/>
    <property type="match status" value="1"/>
</dbReference>
<evidence type="ECO:0000313" key="7">
    <source>
        <dbReference type="EMBL" id="CAF1483940.1"/>
    </source>
</evidence>
<evidence type="ECO:0000256" key="4">
    <source>
        <dbReference type="ARBA" id="ARBA00023136"/>
    </source>
</evidence>
<protein>
    <recommendedName>
        <fullName evidence="6">Major facilitator superfamily (MFS) profile domain-containing protein</fullName>
    </recommendedName>
</protein>